<feature type="region of interest" description="Disordered" evidence="1">
    <location>
        <begin position="368"/>
        <end position="409"/>
    </location>
</feature>
<sequence>MHLTSLTDLPPELQLIIASLLEDDCEDIYSCTLVSHDWHSIFNPILWRKVRNYWDSGESSSLVSGAASTGSLRKYGRHIQHLQLECLTKDFEEFLTLSPRRFSQLRSIELRGRVDSDEMIADLLLRCSRRHGGGVGLRRLVFDLDGCGGHGEYFGFRGKSIDALMEHVSTLEEFCVEDPWISSKEIQRLLRSTPRLQVFNILSQERKGRIDHGSWLDAKDVRLKWACTSLRVFGCPIGGIPCHDIDREISEGPVSTSVLKSSHRKSLALHRRVYSQLARLTNLQELRMGILYDTQNDNYHRYNKELDRQYDCLAMSLESGLDLLRGLKNLQIVALEDMEVGIDAEDELKWVAQHWPKAKIITTDIGTDQDTDSVLSGDEDRSSYGEFEHEDDYDDDSEDDYDSDFRKVM</sequence>
<dbReference type="Gene3D" id="3.80.10.10">
    <property type="entry name" value="Ribonuclease Inhibitor"/>
    <property type="match status" value="1"/>
</dbReference>
<dbReference type="InterPro" id="IPR001810">
    <property type="entry name" value="F-box_dom"/>
</dbReference>
<feature type="domain" description="F-box" evidence="2">
    <location>
        <begin position="7"/>
        <end position="50"/>
    </location>
</feature>
<comment type="caution">
    <text evidence="3">The sequence shown here is derived from an EMBL/GenBank/DDBJ whole genome shotgun (WGS) entry which is preliminary data.</text>
</comment>
<feature type="compositionally biased region" description="Basic and acidic residues" evidence="1">
    <location>
        <begin position="378"/>
        <end position="387"/>
    </location>
</feature>
<gene>
    <name evidence="3" type="ORF">BGZ95_001682</name>
</gene>
<evidence type="ECO:0000313" key="3">
    <source>
        <dbReference type="EMBL" id="KAG0270469.1"/>
    </source>
</evidence>
<protein>
    <recommendedName>
        <fullName evidence="2">F-box domain-containing protein</fullName>
    </recommendedName>
</protein>
<proteinExistence type="predicted"/>
<organism evidence="3 4">
    <name type="scientific">Linnemannia exigua</name>
    <dbReference type="NCBI Taxonomy" id="604196"/>
    <lineage>
        <taxon>Eukaryota</taxon>
        <taxon>Fungi</taxon>
        <taxon>Fungi incertae sedis</taxon>
        <taxon>Mucoromycota</taxon>
        <taxon>Mortierellomycotina</taxon>
        <taxon>Mortierellomycetes</taxon>
        <taxon>Mortierellales</taxon>
        <taxon>Mortierellaceae</taxon>
        <taxon>Linnemannia</taxon>
    </lineage>
</organism>
<dbReference type="SUPFAM" id="SSF81383">
    <property type="entry name" value="F-box domain"/>
    <property type="match status" value="1"/>
</dbReference>
<dbReference type="Pfam" id="PF12937">
    <property type="entry name" value="F-box-like"/>
    <property type="match status" value="1"/>
</dbReference>
<keyword evidence="4" id="KW-1185">Reference proteome</keyword>
<dbReference type="InterPro" id="IPR036047">
    <property type="entry name" value="F-box-like_dom_sf"/>
</dbReference>
<name>A0AAD4H2K0_9FUNG</name>
<dbReference type="InterPro" id="IPR032675">
    <property type="entry name" value="LRR_dom_sf"/>
</dbReference>
<reference evidence="3" key="1">
    <citation type="journal article" date="2020" name="Fungal Divers.">
        <title>Resolving the Mortierellaceae phylogeny through synthesis of multi-gene phylogenetics and phylogenomics.</title>
        <authorList>
            <person name="Vandepol N."/>
            <person name="Liber J."/>
            <person name="Desiro A."/>
            <person name="Na H."/>
            <person name="Kennedy M."/>
            <person name="Barry K."/>
            <person name="Grigoriev I.V."/>
            <person name="Miller A.N."/>
            <person name="O'Donnell K."/>
            <person name="Stajich J.E."/>
            <person name="Bonito G."/>
        </authorList>
    </citation>
    <scope>NUCLEOTIDE SEQUENCE</scope>
    <source>
        <strain evidence="3">NRRL 28262</strain>
    </source>
</reference>
<evidence type="ECO:0000259" key="2">
    <source>
        <dbReference type="Pfam" id="PF12937"/>
    </source>
</evidence>
<feature type="compositionally biased region" description="Acidic residues" evidence="1">
    <location>
        <begin position="388"/>
        <end position="402"/>
    </location>
</feature>
<dbReference type="EMBL" id="JAAAIL010001343">
    <property type="protein sequence ID" value="KAG0270469.1"/>
    <property type="molecule type" value="Genomic_DNA"/>
</dbReference>
<evidence type="ECO:0000313" key="4">
    <source>
        <dbReference type="Proteomes" id="UP001194580"/>
    </source>
</evidence>
<dbReference type="Proteomes" id="UP001194580">
    <property type="component" value="Unassembled WGS sequence"/>
</dbReference>
<dbReference type="Gene3D" id="1.20.1280.50">
    <property type="match status" value="1"/>
</dbReference>
<dbReference type="AlphaFoldDB" id="A0AAD4H2K0"/>
<evidence type="ECO:0000256" key="1">
    <source>
        <dbReference type="SAM" id="MobiDB-lite"/>
    </source>
</evidence>
<accession>A0AAD4H2K0</accession>